<reference evidence="10" key="1">
    <citation type="submission" date="2021-02" db="EMBL/GenBank/DDBJ databases">
        <title>Infant gut strain persistence is associated with maternal origin, phylogeny, and functional potential including surface adhesion and iron acquisition.</title>
        <authorList>
            <person name="Lou Y.C."/>
        </authorList>
    </citation>
    <scope>NUCLEOTIDE SEQUENCE</scope>
    <source>
        <strain evidence="10">L3_058_000G1_dasL3_058_000G1_concoct_72</strain>
    </source>
</reference>
<dbReference type="RefSeq" id="WP_094223773.1">
    <property type="nucleotide sequence ID" value="NZ_JAHAIK010000015.1"/>
</dbReference>
<organism evidence="10 11">
    <name type="scientific">Finegoldia magna</name>
    <name type="common">Peptostreptococcus magnus</name>
    <dbReference type="NCBI Taxonomy" id="1260"/>
    <lineage>
        <taxon>Bacteria</taxon>
        <taxon>Bacillati</taxon>
        <taxon>Bacillota</taxon>
        <taxon>Tissierellia</taxon>
        <taxon>Tissierellales</taxon>
        <taxon>Peptoniphilaceae</taxon>
        <taxon>Finegoldia</taxon>
    </lineage>
</organism>
<comment type="caution">
    <text evidence="10">The sequence shown here is derived from an EMBL/GenBank/DDBJ whole genome shotgun (WGS) entry which is preliminary data.</text>
</comment>
<evidence type="ECO:0000259" key="9">
    <source>
        <dbReference type="PROSITE" id="PS51186"/>
    </source>
</evidence>
<dbReference type="EC" id="2.3.1.82" evidence="2"/>
<dbReference type="PROSITE" id="PS51186">
    <property type="entry name" value="GNAT"/>
    <property type="match status" value="1"/>
</dbReference>
<sequence>MKILEATQKDSQILAEMATKIWENENVDELVQEFIEINQSAKDTCFIAFDGKFPAGFANVSLRFDYVEGTESSPVGYLEGIFVDENFRNRGIARSLVKSCEDWAKEKGAKEFASDCLLDNTQSLKFHLAIGFEEANRIICFKKDL</sequence>
<dbReference type="InterPro" id="IPR050832">
    <property type="entry name" value="Bact_Acetyltransf"/>
</dbReference>
<protein>
    <recommendedName>
        <fullName evidence="3">Aminoglycoside N(6')-acetyltransferase type 1</fullName>
        <ecNumber evidence="2">2.3.1.82</ecNumber>
    </recommendedName>
    <alternativeName>
        <fullName evidence="7">Aminoglycoside resistance protein</fullName>
    </alternativeName>
</protein>
<dbReference type="PANTHER" id="PTHR43877:SF1">
    <property type="entry name" value="ACETYLTRANSFERASE"/>
    <property type="match status" value="1"/>
</dbReference>
<evidence type="ECO:0000256" key="8">
    <source>
        <dbReference type="ARBA" id="ARBA00048923"/>
    </source>
</evidence>
<accession>A0A943QIN7</accession>
<evidence type="ECO:0000256" key="3">
    <source>
        <dbReference type="ARBA" id="ARBA00017677"/>
    </source>
</evidence>
<dbReference type="Gene3D" id="3.40.630.30">
    <property type="match status" value="1"/>
</dbReference>
<dbReference type="Proteomes" id="UP000730862">
    <property type="component" value="Unassembled WGS sequence"/>
</dbReference>
<gene>
    <name evidence="10" type="ORF">KIA07_06040</name>
</gene>
<evidence type="ECO:0000256" key="7">
    <source>
        <dbReference type="ARBA" id="ARBA00029660"/>
    </source>
</evidence>
<dbReference type="PIRSF" id="PIRSF000452">
    <property type="entry name" value="6-N-acetyltransf"/>
    <property type="match status" value="1"/>
</dbReference>
<dbReference type="InterPro" id="IPR000182">
    <property type="entry name" value="GNAT_dom"/>
</dbReference>
<evidence type="ECO:0000256" key="6">
    <source>
        <dbReference type="ARBA" id="ARBA00023315"/>
    </source>
</evidence>
<feature type="domain" description="N-acetyltransferase" evidence="9">
    <location>
        <begin position="1"/>
        <end position="145"/>
    </location>
</feature>
<dbReference type="NCBIfam" id="NF043067">
    <property type="entry name" value="AAC_6p_group_E"/>
    <property type="match status" value="1"/>
</dbReference>
<evidence type="ECO:0000313" key="11">
    <source>
        <dbReference type="Proteomes" id="UP000730862"/>
    </source>
</evidence>
<dbReference type="InterPro" id="IPR024170">
    <property type="entry name" value="Aminoglycoside_N6-AcTrfrase"/>
</dbReference>
<dbReference type="InterPro" id="IPR016181">
    <property type="entry name" value="Acyl_CoA_acyltransferase"/>
</dbReference>
<proteinExistence type="predicted"/>
<dbReference type="CDD" id="cd04301">
    <property type="entry name" value="NAT_SF"/>
    <property type="match status" value="1"/>
</dbReference>
<keyword evidence="5" id="KW-0046">Antibiotic resistance</keyword>
<comment type="subunit">
    <text evidence="1">Homodimer.</text>
</comment>
<dbReference type="GO" id="GO:0046677">
    <property type="term" value="P:response to antibiotic"/>
    <property type="evidence" value="ECO:0007669"/>
    <property type="project" value="UniProtKB-KW"/>
</dbReference>
<keyword evidence="4" id="KW-0808">Transferase</keyword>
<name>A0A943QIN7_FINMA</name>
<evidence type="ECO:0000256" key="4">
    <source>
        <dbReference type="ARBA" id="ARBA00022679"/>
    </source>
</evidence>
<dbReference type="PANTHER" id="PTHR43877">
    <property type="entry name" value="AMINOALKYLPHOSPHONATE N-ACETYLTRANSFERASE-RELATED-RELATED"/>
    <property type="match status" value="1"/>
</dbReference>
<evidence type="ECO:0000256" key="1">
    <source>
        <dbReference type="ARBA" id="ARBA00011738"/>
    </source>
</evidence>
<dbReference type="EMBL" id="JAHAIK010000015">
    <property type="protein sequence ID" value="MBS5965206.1"/>
    <property type="molecule type" value="Genomic_DNA"/>
</dbReference>
<comment type="catalytic activity">
    <reaction evidence="8">
        <text>kanamycin B + acetyl-CoA = N(6')-acetylkanamycin B + CoA + H(+)</text>
        <dbReference type="Rhea" id="RHEA:16449"/>
        <dbReference type="ChEBI" id="CHEBI:15378"/>
        <dbReference type="ChEBI" id="CHEBI:57287"/>
        <dbReference type="ChEBI" id="CHEBI:57288"/>
        <dbReference type="ChEBI" id="CHEBI:58390"/>
        <dbReference type="ChEBI" id="CHEBI:58549"/>
        <dbReference type="EC" id="2.3.1.82"/>
    </reaction>
</comment>
<dbReference type="SUPFAM" id="SSF55729">
    <property type="entry name" value="Acyl-CoA N-acyltransferases (Nat)"/>
    <property type="match status" value="1"/>
</dbReference>
<dbReference type="AlphaFoldDB" id="A0A943QIN7"/>
<evidence type="ECO:0000256" key="5">
    <source>
        <dbReference type="ARBA" id="ARBA00023251"/>
    </source>
</evidence>
<keyword evidence="6" id="KW-0012">Acyltransferase</keyword>
<evidence type="ECO:0000256" key="2">
    <source>
        <dbReference type="ARBA" id="ARBA00012888"/>
    </source>
</evidence>
<evidence type="ECO:0000313" key="10">
    <source>
        <dbReference type="EMBL" id="MBS5965206.1"/>
    </source>
</evidence>
<dbReference type="Pfam" id="PF00583">
    <property type="entry name" value="Acetyltransf_1"/>
    <property type="match status" value="1"/>
</dbReference>
<dbReference type="GO" id="GO:0047663">
    <property type="term" value="F:aminoglycoside 6'-N-acetyltransferase activity"/>
    <property type="evidence" value="ECO:0007669"/>
    <property type="project" value="UniProtKB-EC"/>
</dbReference>